<dbReference type="RefSeq" id="XP_020067542.1">
    <property type="nucleotide sequence ID" value="XM_020209061.1"/>
</dbReference>
<name>A0A1E4SSC7_9ASCO</name>
<comment type="subcellular location">
    <subcellularLocation>
        <location evidence="1">Membrane</location>
        <topology evidence="1">Multi-pass membrane protein</topology>
    </subcellularLocation>
</comment>
<evidence type="ECO:0000256" key="5">
    <source>
        <dbReference type="ARBA" id="ARBA00038013"/>
    </source>
</evidence>
<evidence type="ECO:0000313" key="9">
    <source>
        <dbReference type="Proteomes" id="UP000094285"/>
    </source>
</evidence>
<evidence type="ECO:0000256" key="3">
    <source>
        <dbReference type="ARBA" id="ARBA00022989"/>
    </source>
</evidence>
<dbReference type="GO" id="GO:0016236">
    <property type="term" value="P:macroautophagy"/>
    <property type="evidence" value="ECO:0007669"/>
    <property type="project" value="TreeGrafter"/>
</dbReference>
<keyword evidence="2 7" id="KW-0812">Transmembrane</keyword>
<feature type="compositionally biased region" description="Low complexity" evidence="6">
    <location>
        <begin position="172"/>
        <end position="188"/>
    </location>
</feature>
<gene>
    <name evidence="8" type="ORF">CANTADRAFT_4415</name>
</gene>
<proteinExistence type="inferred from homology"/>
<dbReference type="PANTHER" id="PTHR37278">
    <property type="entry name" value="AUTOPHAGY-RELATED PROTEIN 33-RELATED"/>
    <property type="match status" value="1"/>
</dbReference>
<dbReference type="Proteomes" id="UP000094285">
    <property type="component" value="Unassembled WGS sequence"/>
</dbReference>
<feature type="region of interest" description="Disordered" evidence="6">
    <location>
        <begin position="141"/>
        <end position="197"/>
    </location>
</feature>
<feature type="transmembrane region" description="Helical" evidence="7">
    <location>
        <begin position="222"/>
        <end position="242"/>
    </location>
</feature>
<reference evidence="9" key="1">
    <citation type="submission" date="2016-05" db="EMBL/GenBank/DDBJ databases">
        <title>Comparative genomics of biotechnologically important yeasts.</title>
        <authorList>
            <consortium name="DOE Joint Genome Institute"/>
            <person name="Riley R."/>
            <person name="Haridas S."/>
            <person name="Wolfe K.H."/>
            <person name="Lopes M.R."/>
            <person name="Hittinger C.T."/>
            <person name="Goker M."/>
            <person name="Salamov A."/>
            <person name="Wisecaver J."/>
            <person name="Long T.M."/>
            <person name="Aerts A.L."/>
            <person name="Barry K."/>
            <person name="Choi C."/>
            <person name="Clum A."/>
            <person name="Coughlan A.Y."/>
            <person name="Deshpande S."/>
            <person name="Douglass A.P."/>
            <person name="Hanson S.J."/>
            <person name="Klenk H.-P."/>
            <person name="Labutti K."/>
            <person name="Lapidus A."/>
            <person name="Lindquist E."/>
            <person name="Lipzen A."/>
            <person name="Meier-Kolthoff J.P."/>
            <person name="Ohm R.A."/>
            <person name="Otillar R.P."/>
            <person name="Pangilinan J."/>
            <person name="Peng Y."/>
            <person name="Rokas A."/>
            <person name="Rosa C.A."/>
            <person name="Scheuner C."/>
            <person name="Sibirny A.A."/>
            <person name="Slot J.C."/>
            <person name="Stielow J.B."/>
            <person name="Sun H."/>
            <person name="Kurtzman C.P."/>
            <person name="Blackwell M."/>
            <person name="Grigoriev I.V."/>
            <person name="Jeffries T.W."/>
        </authorList>
    </citation>
    <scope>NUCLEOTIDE SEQUENCE [LARGE SCALE GENOMIC DNA]</scope>
    <source>
        <strain evidence="9">NRRL Y-17324</strain>
    </source>
</reference>
<feature type="transmembrane region" description="Helical" evidence="7">
    <location>
        <begin position="16"/>
        <end position="36"/>
    </location>
</feature>
<evidence type="ECO:0000256" key="6">
    <source>
        <dbReference type="SAM" id="MobiDB-lite"/>
    </source>
</evidence>
<protein>
    <recommendedName>
        <fullName evidence="10">Autophagy-related protein 33</fullName>
    </recommendedName>
</protein>
<dbReference type="GeneID" id="30983197"/>
<evidence type="ECO:0000256" key="2">
    <source>
        <dbReference type="ARBA" id="ARBA00022692"/>
    </source>
</evidence>
<accession>A0A1E4SSC7</accession>
<keyword evidence="3 7" id="KW-1133">Transmembrane helix</keyword>
<comment type="similarity">
    <text evidence="5">Belongs to the ATG33 family.</text>
</comment>
<dbReference type="AlphaFoldDB" id="A0A1E4SSC7"/>
<organism evidence="8 9">
    <name type="scientific">Suhomyces tanzawaensis NRRL Y-17324</name>
    <dbReference type="NCBI Taxonomy" id="984487"/>
    <lineage>
        <taxon>Eukaryota</taxon>
        <taxon>Fungi</taxon>
        <taxon>Dikarya</taxon>
        <taxon>Ascomycota</taxon>
        <taxon>Saccharomycotina</taxon>
        <taxon>Pichiomycetes</taxon>
        <taxon>Debaryomycetaceae</taxon>
        <taxon>Suhomyces</taxon>
    </lineage>
</organism>
<dbReference type="EMBL" id="KV453909">
    <property type="protein sequence ID" value="ODV82420.1"/>
    <property type="molecule type" value="Genomic_DNA"/>
</dbReference>
<dbReference type="InterPro" id="IPR051668">
    <property type="entry name" value="ATG33"/>
</dbReference>
<evidence type="ECO:0000313" key="8">
    <source>
        <dbReference type="EMBL" id="ODV82420.1"/>
    </source>
</evidence>
<keyword evidence="9" id="KW-1185">Reference proteome</keyword>
<dbReference type="GO" id="GO:0000422">
    <property type="term" value="P:autophagy of mitochondrion"/>
    <property type="evidence" value="ECO:0007669"/>
    <property type="project" value="TreeGrafter"/>
</dbReference>
<evidence type="ECO:0008006" key="10">
    <source>
        <dbReference type="Google" id="ProtNLM"/>
    </source>
</evidence>
<evidence type="ECO:0000256" key="4">
    <source>
        <dbReference type="ARBA" id="ARBA00023136"/>
    </source>
</evidence>
<dbReference type="OrthoDB" id="5336366at2759"/>
<dbReference type="GO" id="GO:0005741">
    <property type="term" value="C:mitochondrial outer membrane"/>
    <property type="evidence" value="ECO:0007669"/>
    <property type="project" value="TreeGrafter"/>
</dbReference>
<feature type="transmembrane region" description="Helical" evidence="7">
    <location>
        <begin position="92"/>
        <end position="108"/>
    </location>
</feature>
<sequence length="246" mass="25771">MVTCIASVKVIGVSSLGLLAGLLSYLAIEVIPSLIRDLTRGYSPSTSFQTHYQQIKVLILGSRAVGLLLGAVSTGLLALAYSYSPPSGKHPYLIYAALGAPTAIAGLYQQGYRHEAKLLQAEEKTLKEQVAPQAAQVVEEVKAQQVTSDGGDGGDDDSLGRSYIHVSDEESSTTTGSTPGSSAAQSPTIHASEPAASIEQEVESALVKKELVHDLRMLRSSYVVGSSVAGVGFLIGVVGLFGENFY</sequence>
<evidence type="ECO:0000256" key="1">
    <source>
        <dbReference type="ARBA" id="ARBA00004141"/>
    </source>
</evidence>
<keyword evidence="4 7" id="KW-0472">Membrane</keyword>
<evidence type="ECO:0000256" key="7">
    <source>
        <dbReference type="SAM" id="Phobius"/>
    </source>
</evidence>
<dbReference type="PANTHER" id="PTHR37278:SF1">
    <property type="entry name" value="AUTOPHAGY-RELATED PROTEIN 33-RELATED"/>
    <property type="match status" value="1"/>
</dbReference>
<feature type="transmembrane region" description="Helical" evidence="7">
    <location>
        <begin position="57"/>
        <end position="80"/>
    </location>
</feature>